<gene>
    <name evidence="1" type="ORF">NSJP_0885</name>
</gene>
<dbReference type="RefSeq" id="WP_080885647.1">
    <property type="nucleotide sequence ID" value="NZ_LT828648.1"/>
</dbReference>
<dbReference type="KEGG" id="nja:NSJP_0885"/>
<name>A0A1W1I234_9BACT</name>
<keyword evidence="2" id="KW-1185">Reference proteome</keyword>
<sequence length="153" mass="16461">MICLPRAVVLPLVAACFVFVWFPLPAAGDPLSVRDVLEEPGVFHLKQVVLQGTVRNVQPLDPYKLPAGTTCYGAYLFHLEDDTASIGVAVFGQCGVPIVKDPDVEDGTRIELRATIQAPSHGGYYLSFQGLQVAGEREGVVQAVADQITPLNE</sequence>
<dbReference type="AlphaFoldDB" id="A0A1W1I234"/>
<dbReference type="Proteomes" id="UP000192042">
    <property type="component" value="Chromosome I"/>
</dbReference>
<dbReference type="EMBL" id="LT828648">
    <property type="protein sequence ID" value="SLM47057.1"/>
    <property type="molecule type" value="Genomic_DNA"/>
</dbReference>
<proteinExistence type="predicted"/>
<accession>A0A1W1I234</accession>
<protein>
    <submittedName>
        <fullName evidence="1">Uncharacterized protein</fullName>
    </submittedName>
</protein>
<reference evidence="1 2" key="1">
    <citation type="submission" date="2017-03" db="EMBL/GenBank/DDBJ databases">
        <authorList>
            <person name="Afonso C.L."/>
            <person name="Miller P.J."/>
            <person name="Scott M.A."/>
            <person name="Spackman E."/>
            <person name="Goraichik I."/>
            <person name="Dimitrov K.M."/>
            <person name="Suarez D.L."/>
            <person name="Swayne D.E."/>
        </authorList>
    </citation>
    <scope>NUCLEOTIDE SEQUENCE [LARGE SCALE GENOMIC DNA]</scope>
    <source>
        <strain evidence="1">Genome sequencing of Nitrospira japonica strain NJ11</strain>
    </source>
</reference>
<dbReference type="STRING" id="1325564.NSJP_0885"/>
<evidence type="ECO:0000313" key="2">
    <source>
        <dbReference type="Proteomes" id="UP000192042"/>
    </source>
</evidence>
<evidence type="ECO:0000313" key="1">
    <source>
        <dbReference type="EMBL" id="SLM47057.1"/>
    </source>
</evidence>
<dbReference type="OrthoDB" id="9797365at2"/>
<organism evidence="1 2">
    <name type="scientific">Nitrospira japonica</name>
    <dbReference type="NCBI Taxonomy" id="1325564"/>
    <lineage>
        <taxon>Bacteria</taxon>
        <taxon>Pseudomonadati</taxon>
        <taxon>Nitrospirota</taxon>
        <taxon>Nitrospiria</taxon>
        <taxon>Nitrospirales</taxon>
        <taxon>Nitrospiraceae</taxon>
        <taxon>Nitrospira</taxon>
    </lineage>
</organism>